<comment type="caution">
    <text evidence="1">The sequence shown here is derived from an EMBL/GenBank/DDBJ whole genome shotgun (WGS) entry which is preliminary data.</text>
</comment>
<organism evidence="1 2">
    <name type="scientific">Taklimakanibacter albus</name>
    <dbReference type="NCBI Taxonomy" id="2800327"/>
    <lineage>
        <taxon>Bacteria</taxon>
        <taxon>Pseudomonadati</taxon>
        <taxon>Pseudomonadota</taxon>
        <taxon>Alphaproteobacteria</taxon>
        <taxon>Hyphomicrobiales</taxon>
        <taxon>Aestuariivirgaceae</taxon>
        <taxon>Taklimakanibacter</taxon>
    </lineage>
</organism>
<protein>
    <submittedName>
        <fullName evidence="1">Uncharacterized protein</fullName>
    </submittedName>
</protein>
<name>A0ACC5RE19_9HYPH</name>
<accession>A0ACC5RE19</accession>
<evidence type="ECO:0000313" key="1">
    <source>
        <dbReference type="EMBL" id="MBK1870730.1"/>
    </source>
</evidence>
<gene>
    <name evidence="1" type="ORF">JHL16_30470</name>
</gene>
<proteinExistence type="predicted"/>
<evidence type="ECO:0000313" key="2">
    <source>
        <dbReference type="Proteomes" id="UP000616151"/>
    </source>
</evidence>
<reference evidence="1" key="1">
    <citation type="submission" date="2021-01" db="EMBL/GenBank/DDBJ databases">
        <authorList>
            <person name="Sun Q."/>
        </authorList>
    </citation>
    <scope>NUCLEOTIDE SEQUENCE</scope>
    <source>
        <strain evidence="1">YIM B02566</strain>
    </source>
</reference>
<dbReference type="Proteomes" id="UP000616151">
    <property type="component" value="Unassembled WGS sequence"/>
</dbReference>
<sequence length="127" mass="13222">MLSTIRSLGLGLCTALASPALAHSGIGVNGGQLSQVANRHIEFIGGPAYESIIFALSDARQKPVRAAGSAAYATIIQQQQQLRIPLAPDGENWLSANLPAPLLLGASISVFVELASGETLQAQFEAR</sequence>
<dbReference type="EMBL" id="JAENHL010000008">
    <property type="protein sequence ID" value="MBK1870730.1"/>
    <property type="molecule type" value="Genomic_DNA"/>
</dbReference>
<keyword evidence="2" id="KW-1185">Reference proteome</keyword>